<accession>A0A9P9IA70</accession>
<dbReference type="CDD" id="cd21552">
    <property type="entry name" value="VEFS-box_ctSUZ12-like"/>
    <property type="match status" value="1"/>
</dbReference>
<dbReference type="OrthoDB" id="166746at2759"/>
<keyword evidence="6" id="KW-0804">Transcription</keyword>
<reference evidence="8" key="1">
    <citation type="journal article" date="2021" name="Nat. Commun.">
        <title>Genetic determinants of endophytism in the Arabidopsis root mycobiome.</title>
        <authorList>
            <person name="Mesny F."/>
            <person name="Miyauchi S."/>
            <person name="Thiergart T."/>
            <person name="Pickel B."/>
            <person name="Atanasova L."/>
            <person name="Karlsson M."/>
            <person name="Huettel B."/>
            <person name="Barry K.W."/>
            <person name="Haridas S."/>
            <person name="Chen C."/>
            <person name="Bauer D."/>
            <person name="Andreopoulos W."/>
            <person name="Pangilinan J."/>
            <person name="LaButti K."/>
            <person name="Riley R."/>
            <person name="Lipzen A."/>
            <person name="Clum A."/>
            <person name="Drula E."/>
            <person name="Henrissat B."/>
            <person name="Kohler A."/>
            <person name="Grigoriev I.V."/>
            <person name="Martin F.M."/>
            <person name="Hacquard S."/>
        </authorList>
    </citation>
    <scope>NUCLEOTIDE SEQUENCE</scope>
    <source>
        <strain evidence="8">MPI-CAGE-CH-0243</strain>
    </source>
</reference>
<dbReference type="Pfam" id="PF09733">
    <property type="entry name" value="VEFS-Box"/>
    <property type="match status" value="1"/>
</dbReference>
<dbReference type="InterPro" id="IPR019135">
    <property type="entry name" value="Polycomb_protein_VEFS-Box"/>
</dbReference>
<gene>
    <name evidence="8" type="ORF">B0J11DRAFT_598219</name>
</gene>
<keyword evidence="3" id="KW-0863">Zinc-finger</keyword>
<proteinExistence type="inferred from homology"/>
<comment type="caution">
    <text evidence="8">The sequence shown here is derived from an EMBL/GenBank/DDBJ whole genome shotgun (WGS) entry which is preliminary data.</text>
</comment>
<evidence type="ECO:0000313" key="9">
    <source>
        <dbReference type="Proteomes" id="UP000700596"/>
    </source>
</evidence>
<dbReference type="AlphaFoldDB" id="A0A9P9IA70"/>
<keyword evidence="9" id="KW-1185">Reference proteome</keyword>
<evidence type="ECO:0000256" key="5">
    <source>
        <dbReference type="ARBA" id="ARBA00023015"/>
    </source>
</evidence>
<evidence type="ECO:0000256" key="1">
    <source>
        <dbReference type="ARBA" id="ARBA00007416"/>
    </source>
</evidence>
<evidence type="ECO:0000256" key="2">
    <source>
        <dbReference type="ARBA" id="ARBA00022723"/>
    </source>
</evidence>
<sequence>MTDGARLPAGNILLYDYIRRKRNPTFLNRNLYQALKRHEQELSPEAPGELERYSQRHWKPPTLAMIRERETKKALLLKVRGVESSSDDGLEERLGNLSNHENRNLLFKCEVRIRIDVWNPETAKSCIRKEIDGYIYGVDLETKKAIKIELPDDFTIPLQDLKVPTDSHNPQSLNKSAMPAYQLRISLILEYQLDAQTVLSYTPIRNPSLLSNPPLRFFTNLTDIKALTKNSHILPLTYEYNTQHKHLHLGLWINIGWITPTKSSVIADANLSRRKQRIITFPMAVKSGRKRGYLITYNYSNKSTSYRGIRCCHCIKHSINMSFLRITDLQFHLDSFHSLFKHDFQKVDGPEGTPNNWIVDVILAENKVAQRASDRAPDPRDVQIVAPQRPFNQREYLEHGDDSWQKEARGERIPTSGTLVVQKSFSARRKDPCEVQTKRAVEKKRYRVPKAPDSIRFYRSLTKRPLMEGEEISESEDDIDIDWIRLKTDALILNDPSIREPAKRFLQVWNVYIREERLQDNVHMGDALIRFAQEMARWLETNDLVGEFRERVETLVKDRIISVKVSEACLDIVNQAHLETASDLNHQKETKMFARTTRKLLVRLPLPSRMDGQSDKDQAVAGATNTKINLSRTSKSVDLGGDTVMRDTEMDQSPTKKPIPIDEYDKCICGHGVPIHDKRPIIFCENNVRLNFTSMNVFVTISISIASWSGGNLLGYRIN</sequence>
<evidence type="ECO:0000256" key="6">
    <source>
        <dbReference type="ARBA" id="ARBA00023163"/>
    </source>
</evidence>
<keyword evidence="4" id="KW-0862">Zinc</keyword>
<dbReference type="EMBL" id="JAGMWT010000022">
    <property type="protein sequence ID" value="KAH7112175.1"/>
    <property type="molecule type" value="Genomic_DNA"/>
</dbReference>
<dbReference type="GO" id="GO:0008270">
    <property type="term" value="F:zinc ion binding"/>
    <property type="evidence" value="ECO:0007669"/>
    <property type="project" value="UniProtKB-KW"/>
</dbReference>
<organism evidence="8 9">
    <name type="scientific">Dendryphion nanum</name>
    <dbReference type="NCBI Taxonomy" id="256645"/>
    <lineage>
        <taxon>Eukaryota</taxon>
        <taxon>Fungi</taxon>
        <taxon>Dikarya</taxon>
        <taxon>Ascomycota</taxon>
        <taxon>Pezizomycotina</taxon>
        <taxon>Dothideomycetes</taxon>
        <taxon>Pleosporomycetidae</taxon>
        <taxon>Pleosporales</taxon>
        <taxon>Torulaceae</taxon>
        <taxon>Dendryphion</taxon>
    </lineage>
</organism>
<evidence type="ECO:0000256" key="3">
    <source>
        <dbReference type="ARBA" id="ARBA00022771"/>
    </source>
</evidence>
<comment type="similarity">
    <text evidence="1">Belongs to the VEFS (VRN2-EMF2-FIS2-SU(Z)12) family.</text>
</comment>
<protein>
    <recommendedName>
        <fullName evidence="7">Polycomb protein VEFS-Box domain-containing protein</fullName>
    </recommendedName>
</protein>
<feature type="domain" description="Polycomb protein VEFS-Box" evidence="7">
    <location>
        <begin position="456"/>
        <end position="563"/>
    </location>
</feature>
<evidence type="ECO:0000259" key="7">
    <source>
        <dbReference type="Pfam" id="PF09733"/>
    </source>
</evidence>
<name>A0A9P9IA70_9PLEO</name>
<keyword evidence="5" id="KW-0805">Transcription regulation</keyword>
<dbReference type="Proteomes" id="UP000700596">
    <property type="component" value="Unassembled WGS sequence"/>
</dbReference>
<evidence type="ECO:0000256" key="4">
    <source>
        <dbReference type="ARBA" id="ARBA00022833"/>
    </source>
</evidence>
<keyword evidence="2" id="KW-0479">Metal-binding</keyword>
<evidence type="ECO:0000313" key="8">
    <source>
        <dbReference type="EMBL" id="KAH7112175.1"/>
    </source>
</evidence>